<evidence type="ECO:0000256" key="2">
    <source>
        <dbReference type="ARBA" id="ARBA00022801"/>
    </source>
</evidence>
<dbReference type="GO" id="GO:0005694">
    <property type="term" value="C:chromosome"/>
    <property type="evidence" value="ECO:0007669"/>
    <property type="project" value="UniProtKB-ARBA"/>
</dbReference>
<dbReference type="PANTHER" id="PTHR10887:SF522">
    <property type="entry name" value="P-LOOP CONTAINING NUCLEOSIDE TRIPHOSPHATE HYDROLASES SUPERFAMILY PROTEIN"/>
    <property type="match status" value="1"/>
</dbReference>
<evidence type="ECO:0000259" key="7">
    <source>
        <dbReference type="Pfam" id="PF20073"/>
    </source>
</evidence>
<dbReference type="STRING" id="79200.A0A161XZU8"/>
<sequence length="1129" mass="127027">MMESDQVKKAEESKTRGLVDIVFSWSFHDALNKNIYMGKVNKIPTTFFSVEEYKKSFMNPLIEETHADLLSNIMKVNHAPLFEIVDINMSEGFKPPRDLFYDIVLRKIGRKNENEENDELQMFDLIALTDIRPRYVADLNRPNWPYTIASVEGKSTTVNKVKIYEILSSKPIMLENLGKGGSKRVNLFSVHLTNLNTNIRIWKALNWRAANINIVRNLLQSDSTAGLSCSKCDVQEINSSISTKYGETIGSFKLDDSQEAAVVSCVATSRCFHHHSVKLLWGPPGTGKTKTVASLLFMLLRMKCRTLTCAPTNIAVVGVANRLMSLVREASVYGTYGLGDIVLFGNVVKMKIDDHKDLRDIFLTNRVLCYRIFLSPFTGWRSRVESIICLLEDPKKQYRMHLNGLDKEVAFLPPHKRLSDIWEKESDDDDSTGMGGELSESILTYEEFLNEKFSSVGKSLMACIENMYTHLPSSFISVEVAKKMIRVVELLQTIESLMRSGSPPFEGLDGFEDAGEMERRLLYGPVITCIELLKELRATVSVPNLKNKTQIRNFCLQNATLIFCTASSSIKLHSYAKPPMEMLVIDEAAQLKECESTIPLQLTGLRHAVLIGDEKQLPAMVQSKISAKADFGRSLYERLVHVGHKKHLLKVQYRMHPSISLFPNKQFYDNMILDGFNVKKKTHEKHLLEGKMFGTFSFINVPYGNEEFDNNHSLRNMAEVCVIAEIVARLFEESMLRKQRVSVGCISPYKAQVYAIQDKLGTKYRAGSNNSFSVSVSSVDGFQGSEADVIIISTVRSNANGTVGFLSNLQRANVALTRARHCLWILGNGSTLVNSGSVWKKLVIDAKSRACFYNVQEDKKLALALAGCLIEIGQLDSLVARSLLFPEGKWKVFLGEVFLKSMSTIKNEKVCSQVLSLLMRIANGLRMPREDQTISVMHVDVTLFQLSKNVARRILHLIWIVDVIKEDGNWVQVVKVLDVLPEYKIPELKQNLKILFEKYTTELKNRCNHRCIEGDTVLPMTWRMQSNVATKAVTYSPDQSQSIASQLAALSLGNNTDKATQSNRDAFLPKTWPMQSNVATKAETRSPDQSESIASQVAGLRLGNETEKATQRGEEQDALYCKFVSGGFL</sequence>
<dbReference type="InterPro" id="IPR041677">
    <property type="entry name" value="DNA2/NAM7_AAA_11"/>
</dbReference>
<keyword evidence="4" id="KW-0067">ATP-binding</keyword>
<dbReference type="GO" id="GO:0005524">
    <property type="term" value="F:ATP binding"/>
    <property type="evidence" value="ECO:0007669"/>
    <property type="project" value="UniProtKB-KW"/>
</dbReference>
<dbReference type="EMBL" id="LNRQ01000003">
    <property type="protein sequence ID" value="KZN02367.1"/>
    <property type="molecule type" value="Genomic_DNA"/>
</dbReference>
<evidence type="ECO:0008006" key="9">
    <source>
        <dbReference type="Google" id="ProtNLM"/>
    </source>
</evidence>
<dbReference type="Gene3D" id="3.40.50.300">
    <property type="entry name" value="P-loop containing nucleotide triphosphate hydrolases"/>
    <property type="match status" value="2"/>
</dbReference>
<dbReference type="Gramene" id="KZN02367">
    <property type="protein sequence ID" value="KZN02367"/>
    <property type="gene ID" value="DCAR_011121"/>
</dbReference>
<dbReference type="InterPro" id="IPR047187">
    <property type="entry name" value="SF1_C_Upf1"/>
</dbReference>
<organism evidence="8">
    <name type="scientific">Daucus carota subsp. sativus</name>
    <name type="common">Carrot</name>
    <dbReference type="NCBI Taxonomy" id="79200"/>
    <lineage>
        <taxon>Eukaryota</taxon>
        <taxon>Viridiplantae</taxon>
        <taxon>Streptophyta</taxon>
        <taxon>Embryophyta</taxon>
        <taxon>Tracheophyta</taxon>
        <taxon>Spermatophyta</taxon>
        <taxon>Magnoliopsida</taxon>
        <taxon>eudicotyledons</taxon>
        <taxon>Gunneridae</taxon>
        <taxon>Pentapetalae</taxon>
        <taxon>asterids</taxon>
        <taxon>campanulids</taxon>
        <taxon>Apiales</taxon>
        <taxon>Apiaceae</taxon>
        <taxon>Apioideae</taxon>
        <taxon>Scandiceae</taxon>
        <taxon>Daucinae</taxon>
        <taxon>Daucus</taxon>
        <taxon>Daucus sect. Daucus</taxon>
    </lineage>
</organism>
<name>A0A161XZU8_DAUCS</name>
<dbReference type="InterPro" id="IPR045055">
    <property type="entry name" value="DNA2/NAM7-like"/>
</dbReference>
<feature type="domain" description="DNA2/NAM7 helicase-like C-terminal" evidence="6">
    <location>
        <begin position="632"/>
        <end position="828"/>
    </location>
</feature>
<comment type="caution">
    <text evidence="8">The sequence shown here is derived from an EMBL/GenBank/DDBJ whole genome shotgun (WGS) entry which is preliminary data.</text>
</comment>
<dbReference type="GO" id="GO:0004386">
    <property type="term" value="F:helicase activity"/>
    <property type="evidence" value="ECO:0007669"/>
    <property type="project" value="UniProtKB-KW"/>
</dbReference>
<dbReference type="CDD" id="cd18808">
    <property type="entry name" value="SF1_C_Upf1"/>
    <property type="match status" value="1"/>
</dbReference>
<evidence type="ECO:0000256" key="1">
    <source>
        <dbReference type="ARBA" id="ARBA00022741"/>
    </source>
</evidence>
<keyword evidence="2" id="KW-0378">Hydrolase</keyword>
<feature type="domain" description="DNA2/NAM7 helicase helicase" evidence="5">
    <location>
        <begin position="253"/>
        <end position="325"/>
    </location>
</feature>
<protein>
    <recommendedName>
        <fullName evidence="9">DNA2/NAM7 helicase-like C-terminal domain-containing protein</fullName>
    </recommendedName>
</protein>
<dbReference type="OMA" id="ENYECHE"/>
<evidence type="ECO:0000259" key="6">
    <source>
        <dbReference type="Pfam" id="PF13087"/>
    </source>
</evidence>
<dbReference type="InterPro" id="IPR027417">
    <property type="entry name" value="P-loop_NTPase"/>
</dbReference>
<dbReference type="PANTHER" id="PTHR10887">
    <property type="entry name" value="DNA2/NAM7 HELICASE FAMILY"/>
    <property type="match status" value="1"/>
</dbReference>
<dbReference type="AlphaFoldDB" id="A0A161XZU8"/>
<dbReference type="Pfam" id="PF13086">
    <property type="entry name" value="AAA_11"/>
    <property type="match status" value="2"/>
</dbReference>
<reference evidence="8" key="1">
    <citation type="journal article" date="2016" name="Nat. Genet.">
        <title>A high-quality carrot genome assembly provides new insights into carotenoid accumulation and asterid genome evolution.</title>
        <authorList>
            <person name="Iorizzo M."/>
            <person name="Ellison S."/>
            <person name="Senalik D."/>
            <person name="Zeng P."/>
            <person name="Satapoomin P."/>
            <person name="Huang J."/>
            <person name="Bowman M."/>
            <person name="Iovene M."/>
            <person name="Sanseverino W."/>
            <person name="Cavagnaro P."/>
            <person name="Yildiz M."/>
            <person name="Macko-Podgorni A."/>
            <person name="Moranska E."/>
            <person name="Grzebelus E."/>
            <person name="Grzebelus D."/>
            <person name="Ashrafi H."/>
            <person name="Zheng Z."/>
            <person name="Cheng S."/>
            <person name="Spooner D."/>
            <person name="Van Deynze A."/>
            <person name="Simon P."/>
        </authorList>
    </citation>
    <scope>NUCLEOTIDE SEQUENCE [LARGE SCALE GENOMIC DNA]</scope>
    <source>
        <tissue evidence="8">Leaf</tissue>
    </source>
</reference>
<evidence type="ECO:0000256" key="3">
    <source>
        <dbReference type="ARBA" id="ARBA00022806"/>
    </source>
</evidence>
<feature type="domain" description="DUF6469" evidence="7">
    <location>
        <begin position="98"/>
        <end position="206"/>
    </location>
</feature>
<evidence type="ECO:0000256" key="4">
    <source>
        <dbReference type="ARBA" id="ARBA00022840"/>
    </source>
</evidence>
<evidence type="ECO:0000313" key="8">
    <source>
        <dbReference type="EMBL" id="KZN02367.1"/>
    </source>
</evidence>
<dbReference type="GO" id="GO:0016787">
    <property type="term" value="F:hydrolase activity"/>
    <property type="evidence" value="ECO:0007669"/>
    <property type="project" value="UniProtKB-KW"/>
</dbReference>
<keyword evidence="3" id="KW-0347">Helicase</keyword>
<dbReference type="FunFam" id="3.40.50.300:FF:000326">
    <property type="entry name" value="P-loop containing nucleoside triphosphate hydrolase"/>
    <property type="match status" value="1"/>
</dbReference>
<feature type="domain" description="DNA2/NAM7 helicase helicase" evidence="5">
    <location>
        <begin position="547"/>
        <end position="624"/>
    </location>
</feature>
<proteinExistence type="predicted"/>
<keyword evidence="1" id="KW-0547">Nucleotide-binding</keyword>
<evidence type="ECO:0000259" key="5">
    <source>
        <dbReference type="Pfam" id="PF13086"/>
    </source>
</evidence>
<dbReference type="InterPro" id="IPR041679">
    <property type="entry name" value="DNA2/NAM7-like_C"/>
</dbReference>
<dbReference type="Pfam" id="PF20073">
    <property type="entry name" value="DUF6469"/>
    <property type="match status" value="1"/>
</dbReference>
<dbReference type="InterPro" id="IPR045529">
    <property type="entry name" value="DUF6469"/>
</dbReference>
<dbReference type="Pfam" id="PF13087">
    <property type="entry name" value="AAA_12"/>
    <property type="match status" value="1"/>
</dbReference>
<dbReference type="SUPFAM" id="SSF52540">
    <property type="entry name" value="P-loop containing nucleoside triphosphate hydrolases"/>
    <property type="match status" value="1"/>
</dbReference>
<accession>A0A161XZU8</accession>
<gene>
    <name evidence="8" type="ORF">DCAR_011121</name>
</gene>